<comment type="caution">
    <text evidence="3">The sequence shown here is derived from an EMBL/GenBank/DDBJ whole genome shotgun (WGS) entry which is preliminary data.</text>
</comment>
<evidence type="ECO:0000313" key="4">
    <source>
        <dbReference type="Proteomes" id="UP000326396"/>
    </source>
</evidence>
<accession>A0A5N6MZW2</accession>
<keyword evidence="2" id="KW-0611">Plant defense</keyword>
<dbReference type="AlphaFoldDB" id="A0A5N6MZW2"/>
<name>A0A5N6MZW2_9ASTR</name>
<dbReference type="PANTHER" id="PTHR36766:SF3">
    <property type="entry name" value="RPW8 DOMAIN-CONTAINING PROTEIN"/>
    <property type="match status" value="1"/>
</dbReference>
<evidence type="ECO:0000256" key="1">
    <source>
        <dbReference type="ARBA" id="ARBA00022614"/>
    </source>
</evidence>
<keyword evidence="4" id="KW-1185">Reference proteome</keyword>
<dbReference type="OrthoDB" id="2016095at2759"/>
<proteinExistence type="predicted"/>
<dbReference type="EMBL" id="SZYD01000014">
    <property type="protein sequence ID" value="KAD4179626.1"/>
    <property type="molecule type" value="Genomic_DNA"/>
</dbReference>
<evidence type="ECO:0000256" key="2">
    <source>
        <dbReference type="ARBA" id="ARBA00022821"/>
    </source>
</evidence>
<dbReference type="Gene3D" id="1.10.8.430">
    <property type="entry name" value="Helical domain of apoptotic protease-activating factors"/>
    <property type="match status" value="1"/>
</dbReference>
<dbReference type="PANTHER" id="PTHR36766">
    <property type="entry name" value="PLANT BROAD-SPECTRUM MILDEW RESISTANCE PROTEIN RPW8"/>
    <property type="match status" value="1"/>
</dbReference>
<dbReference type="InterPro" id="IPR042197">
    <property type="entry name" value="Apaf_helical"/>
</dbReference>
<gene>
    <name evidence="3" type="ORF">E3N88_28217</name>
</gene>
<sequence length="483" mass="55466">MVKCCKKHPLTLSVVGSSLKGKPEFVWKSVMRTLTQAEWVLDNKDSQRRMKLTIKLTIEQLGDEFKKCLRDFEALDEEFKQCLLDLGLFPRNQRISACALLDIWMSLYDHDDMGRDTLIKIFQLADRKFVSSITIGEEANAVVNYCEQTFTTLHDWQRELAIHFSSDEPISQRTRLIIDAQGDDLPAPITQTKEIIRARILSISTGESFSSRWCNMNAPEVEVMVLNIMSETYTLPRFLENMNRLKVLNVTNYGLHTTKFVNFHLFGSLISLTRIRLECVVVSLLSESLLALVNLQKLSFIMCKTDNSFEKRSTYNPNIWPRLVEIEIDSCQDLVVFPELFCNSVHLEKLSINNCNEMIQIPEEFGKLTSLETLSLRSCAKLGKLPCSISRLKKLSVLDMSDCKSLNELPENIGELSGLQMIYMKGCTGIRELPLSVKDLSQLQVFCDEEISYKWLEFLNVKIPVVEEDRLFTLTEKIFNACF</sequence>
<keyword evidence="1" id="KW-0433">Leucine-rich repeat</keyword>
<dbReference type="Gene3D" id="3.80.10.10">
    <property type="entry name" value="Ribonuclease Inhibitor"/>
    <property type="match status" value="1"/>
</dbReference>
<protein>
    <recommendedName>
        <fullName evidence="5">NB-ARC domain-containing protein</fullName>
    </recommendedName>
</protein>
<organism evidence="3 4">
    <name type="scientific">Mikania micrantha</name>
    <name type="common">bitter vine</name>
    <dbReference type="NCBI Taxonomy" id="192012"/>
    <lineage>
        <taxon>Eukaryota</taxon>
        <taxon>Viridiplantae</taxon>
        <taxon>Streptophyta</taxon>
        <taxon>Embryophyta</taxon>
        <taxon>Tracheophyta</taxon>
        <taxon>Spermatophyta</taxon>
        <taxon>Magnoliopsida</taxon>
        <taxon>eudicotyledons</taxon>
        <taxon>Gunneridae</taxon>
        <taxon>Pentapetalae</taxon>
        <taxon>asterids</taxon>
        <taxon>campanulids</taxon>
        <taxon>Asterales</taxon>
        <taxon>Asteraceae</taxon>
        <taxon>Asteroideae</taxon>
        <taxon>Heliantheae alliance</taxon>
        <taxon>Eupatorieae</taxon>
        <taxon>Mikania</taxon>
    </lineage>
</organism>
<dbReference type="PRINTS" id="PR00364">
    <property type="entry name" value="DISEASERSIST"/>
</dbReference>
<dbReference type="InterPro" id="IPR032675">
    <property type="entry name" value="LRR_dom_sf"/>
</dbReference>
<evidence type="ECO:0000313" key="3">
    <source>
        <dbReference type="EMBL" id="KAD4179626.1"/>
    </source>
</evidence>
<dbReference type="SUPFAM" id="SSF52058">
    <property type="entry name" value="L domain-like"/>
    <property type="match status" value="1"/>
</dbReference>
<dbReference type="GO" id="GO:0006952">
    <property type="term" value="P:defense response"/>
    <property type="evidence" value="ECO:0007669"/>
    <property type="project" value="UniProtKB-KW"/>
</dbReference>
<dbReference type="Proteomes" id="UP000326396">
    <property type="component" value="Linkage Group LG4"/>
</dbReference>
<evidence type="ECO:0008006" key="5">
    <source>
        <dbReference type="Google" id="ProtNLM"/>
    </source>
</evidence>
<reference evidence="3 4" key="1">
    <citation type="submission" date="2019-05" db="EMBL/GenBank/DDBJ databases">
        <title>Mikania micrantha, genome provides insights into the molecular mechanism of rapid growth.</title>
        <authorList>
            <person name="Liu B."/>
        </authorList>
    </citation>
    <scope>NUCLEOTIDE SEQUENCE [LARGE SCALE GENOMIC DNA]</scope>
    <source>
        <strain evidence="3">NLD-2019</strain>
        <tissue evidence="3">Leaf</tissue>
    </source>
</reference>